<evidence type="ECO:0008006" key="5">
    <source>
        <dbReference type="Google" id="ProtNLM"/>
    </source>
</evidence>
<dbReference type="InterPro" id="IPR036967">
    <property type="entry name" value="Ribosomal_uS11_sf"/>
</dbReference>
<accession>A0AAW2H6K5</accession>
<evidence type="ECO:0000256" key="2">
    <source>
        <dbReference type="ARBA" id="ARBA00022980"/>
    </source>
</evidence>
<comment type="similarity">
    <text evidence="1">Belongs to the universal ribosomal protein uS11 family.</text>
</comment>
<dbReference type="NCBIfam" id="NF003698">
    <property type="entry name" value="PRK05309.1"/>
    <property type="match status" value="1"/>
</dbReference>
<keyword evidence="2" id="KW-0689">Ribosomal protein</keyword>
<dbReference type="GO" id="GO:0003735">
    <property type="term" value="F:structural constituent of ribosome"/>
    <property type="evidence" value="ECO:0007669"/>
    <property type="project" value="InterPro"/>
</dbReference>
<evidence type="ECO:0000256" key="1">
    <source>
        <dbReference type="ARBA" id="ARBA00006194"/>
    </source>
</evidence>
<reference evidence="4" key="1">
    <citation type="journal article" date="2024" name="Gigascience">
        <title>Chromosome-level genome of the poultry shaft louse Menopon gallinae provides insight into the host-switching and adaptive evolution of parasitic lice.</title>
        <authorList>
            <person name="Xu Y."/>
            <person name="Ma L."/>
            <person name="Liu S."/>
            <person name="Liang Y."/>
            <person name="Liu Q."/>
            <person name="He Z."/>
            <person name="Tian L."/>
            <person name="Duan Y."/>
            <person name="Cai W."/>
            <person name="Li H."/>
            <person name="Song F."/>
        </authorList>
    </citation>
    <scope>NUCLEOTIDE SEQUENCE</scope>
    <source>
        <strain evidence="4">Cailab_2023a</strain>
    </source>
</reference>
<name>A0AAW2H6K5_9NEOP</name>
<dbReference type="EMBL" id="JARGDH010000048">
    <property type="protein sequence ID" value="KAL0263992.1"/>
    <property type="molecule type" value="Genomic_DNA"/>
</dbReference>
<dbReference type="GO" id="GO:0005840">
    <property type="term" value="C:ribosome"/>
    <property type="evidence" value="ECO:0007669"/>
    <property type="project" value="UniProtKB-KW"/>
</dbReference>
<gene>
    <name evidence="4" type="ORF">PYX00_011030</name>
</gene>
<evidence type="ECO:0000313" key="4">
    <source>
        <dbReference type="EMBL" id="KAL0263992.1"/>
    </source>
</evidence>
<dbReference type="PIRSF" id="PIRSF002131">
    <property type="entry name" value="Ribosomal_S11"/>
    <property type="match status" value="1"/>
</dbReference>
<dbReference type="GO" id="GO:0006412">
    <property type="term" value="P:translation"/>
    <property type="evidence" value="ECO:0007669"/>
    <property type="project" value="InterPro"/>
</dbReference>
<comment type="caution">
    <text evidence="4">The sequence shown here is derived from an EMBL/GenBank/DDBJ whole genome shotgun (WGS) entry which is preliminary data.</text>
</comment>
<organism evidence="4">
    <name type="scientific">Menopon gallinae</name>
    <name type="common">poultry shaft louse</name>
    <dbReference type="NCBI Taxonomy" id="328185"/>
    <lineage>
        <taxon>Eukaryota</taxon>
        <taxon>Metazoa</taxon>
        <taxon>Ecdysozoa</taxon>
        <taxon>Arthropoda</taxon>
        <taxon>Hexapoda</taxon>
        <taxon>Insecta</taxon>
        <taxon>Pterygota</taxon>
        <taxon>Neoptera</taxon>
        <taxon>Paraneoptera</taxon>
        <taxon>Psocodea</taxon>
        <taxon>Troctomorpha</taxon>
        <taxon>Phthiraptera</taxon>
        <taxon>Amblycera</taxon>
        <taxon>Menoponidae</taxon>
        <taxon>Menopon</taxon>
    </lineage>
</organism>
<dbReference type="AlphaFoldDB" id="A0AAW2H6K5"/>
<dbReference type="PANTHER" id="PTHR11759">
    <property type="entry name" value="40S RIBOSOMAL PROTEIN S14/30S RIBOSOMAL PROTEIN S11"/>
    <property type="match status" value="1"/>
</dbReference>
<dbReference type="GO" id="GO:1990904">
    <property type="term" value="C:ribonucleoprotein complex"/>
    <property type="evidence" value="ECO:0007669"/>
    <property type="project" value="UniProtKB-KW"/>
</dbReference>
<dbReference type="Pfam" id="PF00411">
    <property type="entry name" value="Ribosomal_S11"/>
    <property type="match status" value="1"/>
</dbReference>
<protein>
    <recommendedName>
        <fullName evidence="5">30S ribosomal protein S11</fullName>
    </recommendedName>
</protein>
<evidence type="ECO:0000256" key="3">
    <source>
        <dbReference type="ARBA" id="ARBA00023274"/>
    </source>
</evidence>
<sequence length="93" mass="9819">MHGEALAWSSAGALGFKGAKKSTPYAAQKTAETVMDKVKDYGIKDVHVFVKGPGVGRESAIRSVGALGASIRSISDVTPIPHNGCRPRKSRRV</sequence>
<dbReference type="Gene3D" id="3.30.420.80">
    <property type="entry name" value="Ribosomal protein S11"/>
    <property type="match status" value="1"/>
</dbReference>
<dbReference type="SUPFAM" id="SSF53137">
    <property type="entry name" value="Translational machinery components"/>
    <property type="match status" value="1"/>
</dbReference>
<proteinExistence type="inferred from homology"/>
<dbReference type="HAMAP" id="MF_01310">
    <property type="entry name" value="Ribosomal_uS11"/>
    <property type="match status" value="1"/>
</dbReference>
<dbReference type="InterPro" id="IPR001971">
    <property type="entry name" value="Ribosomal_uS11"/>
</dbReference>
<keyword evidence="3" id="KW-0687">Ribonucleoprotein</keyword>